<organism evidence="4 5">
    <name type="scientific">Olea europaea subsp. europaea</name>
    <dbReference type="NCBI Taxonomy" id="158383"/>
    <lineage>
        <taxon>Eukaryota</taxon>
        <taxon>Viridiplantae</taxon>
        <taxon>Streptophyta</taxon>
        <taxon>Embryophyta</taxon>
        <taxon>Tracheophyta</taxon>
        <taxon>Spermatophyta</taxon>
        <taxon>Magnoliopsida</taxon>
        <taxon>eudicotyledons</taxon>
        <taxon>Gunneridae</taxon>
        <taxon>Pentapetalae</taxon>
        <taxon>asterids</taxon>
        <taxon>lamiids</taxon>
        <taxon>Lamiales</taxon>
        <taxon>Oleaceae</taxon>
        <taxon>Oleeae</taxon>
        <taxon>Olea</taxon>
    </lineage>
</organism>
<keyword evidence="4" id="KW-0675">Receptor</keyword>
<dbReference type="InterPro" id="IPR001005">
    <property type="entry name" value="SANT/Myb"/>
</dbReference>
<dbReference type="PROSITE" id="PS51293">
    <property type="entry name" value="SANT"/>
    <property type="match status" value="2"/>
</dbReference>
<accession>A0A8S0PM28</accession>
<evidence type="ECO:0000313" key="4">
    <source>
        <dbReference type="EMBL" id="CAA2954430.1"/>
    </source>
</evidence>
<reference evidence="4 5" key="1">
    <citation type="submission" date="2019-12" db="EMBL/GenBank/DDBJ databases">
        <authorList>
            <person name="Alioto T."/>
            <person name="Alioto T."/>
            <person name="Gomez Garrido J."/>
        </authorList>
    </citation>
    <scope>NUCLEOTIDE SEQUENCE [LARGE SCALE GENOMIC DNA]</scope>
</reference>
<feature type="domain" description="SANT" evidence="3">
    <location>
        <begin position="792"/>
        <end position="843"/>
    </location>
</feature>
<evidence type="ECO:0000259" key="3">
    <source>
        <dbReference type="PROSITE" id="PS51293"/>
    </source>
</evidence>
<evidence type="ECO:0000313" key="5">
    <source>
        <dbReference type="Proteomes" id="UP000594638"/>
    </source>
</evidence>
<dbReference type="SMART" id="SM00717">
    <property type="entry name" value="SANT"/>
    <property type="match status" value="2"/>
</dbReference>
<dbReference type="Gene3D" id="1.10.10.60">
    <property type="entry name" value="Homeodomain-like"/>
    <property type="match status" value="1"/>
</dbReference>
<dbReference type="EMBL" id="CACTIH010000114">
    <property type="protein sequence ID" value="CAA2954430.1"/>
    <property type="molecule type" value="Genomic_DNA"/>
</dbReference>
<dbReference type="SUPFAM" id="SSF46689">
    <property type="entry name" value="Homeodomain-like"/>
    <property type="match status" value="2"/>
</dbReference>
<comment type="caution">
    <text evidence="4">The sequence shown here is derived from an EMBL/GenBank/DDBJ whole genome shotgun (WGS) entry which is preliminary data.</text>
</comment>
<dbReference type="InterPro" id="IPR017884">
    <property type="entry name" value="SANT_dom"/>
</dbReference>
<dbReference type="Gene3D" id="1.20.58.1880">
    <property type="match status" value="1"/>
</dbReference>
<sequence>MMPEPLPPWERGDFQKHDPRLSGGYVGGGWRDQHHPHPLPFHPLTSHPYHHHQRWYSDFRSRPLPPGHVKQGGWHMYAEEFHHVVLPFGSRFGDRKLDEGNYRPSAPRGDERYFRNSRENRGSGGQKRKSNSSEPATSSAASSRLTNDLTRLKSEENLQTHSNKNSKNNSRPHPDCGNSLTQNLSLVKDQHDKKGDSVDTSASMFQNVEKKNSQVSVDWKPLKWNRSGSLSSKGSGFSHSSSSKSVGADSNENLVELQLKNVMFVQSPSGDAATCVASTTPAISEESNLRKKPRLGWGEGLAKYEKKVYGPEDGATKNGLVVSVNNAVLQSHSMNMVDKSPIAACLSDFVSPATPSSVACSSSPGIEEKESIKAANVDHDSTNLNHSPRIASQIHSKGPIVNFENLAPASIANLSSLINDLLESDDQSSANTSFIKSTAMNKLLTWKVNMLKVVEMTETEIDVLETELKSLTSEPKNFCPYPMVSSSLPEEGHFEPCGDQVGASSVDMIGENAPNVLEDEHIELKDRDMDSPDSAFVEAPSFVEDVSPSDTGELIEGFMNSDVNNSRNPEVKCTENGLKVKTMAGHVDDSGPIMSSNCPTFTSGGNLCSGREEIYDLILASNKDSAYRASEVLNMLLPANQFKVDVSTDASVSYLQSDPMIVKKKFLNRKRFLQFKEKIITLKYKVLNGMWKDNLYVAARKIPHESHKKLYPRRYHSSSGSQSSSPENLCLMPTEEVIDFAQELLSNFQVKTYRSTLNMPALILDQKEKMVSRFISTNGLVEDPCATEKERSLINPWTSEERKIFMDKLASLGKDFRKIASFLDHKSTADCIEFYYKYHKSDCFEKAPKKPDFLKQRMYQPSSTYLVASRKRWNGESNAASLDILGSASAIAANVDYGPEIQEKCTSTFFSGASSAHKEPTDDDNSLERSNGLDIYHNERETFAADVLANICGSLSSEALSSCITSSVDLGEDYQGWRCQRVGSSTKCTFTPEITQNVDDESSDESCGEMDRNAWTDEEKALFIQAVSSYGKDFTVISRCVRSRSRDQCKVFYSKASRILGLDLIQPGLCNAMPCDVNGGGSDTGDNCDVDTGSVNYSGRSGCKMEDDIPSPDIKSNLESNLVGPLSLKPDLDKSEDNSGTSFLDSMDIEPLLENCCHVDDILVEDVAGTNGRNGANGRRVHVQDHVAAVVSSDAEVTPVVEEADYCGLPNESSGDERTALFNASDGYYGAGNKGQEILPKASSDGREVKNGYGSPKEVSVLSFSTGDVTSEHQLAAKNTSHISADAHSSTQLGILPGCEKKVDLDNCYAEKFHVNSLQHKDHVVSVKSQQILRTGECHQNLSGQSLSDHVKSSQILRGYPVSESTLKDINREIDCISPVSCQNISKLDGNFYLDRHLDFSLQKCNGSRDQSSIAGSLFLSQEQTTVHSRPHSGGSLNLDKPCRNGDLKLFGKILISSEKSNSGMQRTVDNNIQHHKEGSQSLNLKRGGDQRFSYDSSQPKFDCSNYLGSENIPGMNFGFWDGNRMQNEFPLPDSALLLAKYPAAFANYAMSQKLEPPKLHGGVSGTSGRELSSINGVADYQVLSRRQVQPFTIDMKQPQDVFFSDMQRRNGFDVVSGMQKQAQVIFRTNAVSRGALVGGQWTGVSDPVAAFKMHYAKTEQFGLQAGNIVREDDSWRNKGI</sequence>
<feature type="compositionally biased region" description="Basic and acidic residues" evidence="1">
    <location>
        <begin position="10"/>
        <end position="20"/>
    </location>
</feature>
<feature type="compositionally biased region" description="Basic and acidic residues" evidence="1">
    <location>
        <begin position="92"/>
        <end position="101"/>
    </location>
</feature>
<gene>
    <name evidence="4" type="ORF">OLEA9_A000560</name>
</gene>
<dbReference type="InterPro" id="IPR009057">
    <property type="entry name" value="Homeodomain-like_sf"/>
</dbReference>
<evidence type="ECO:0000256" key="1">
    <source>
        <dbReference type="SAM" id="MobiDB-lite"/>
    </source>
</evidence>
<protein>
    <submittedName>
        <fullName evidence="4">Nuclear receptor coregulator SMRT SMRTER</fullName>
    </submittedName>
</protein>
<feature type="domain" description="SANT" evidence="3">
    <location>
        <begin position="1013"/>
        <end position="1053"/>
    </location>
</feature>
<dbReference type="CDD" id="cd00167">
    <property type="entry name" value="SANT"/>
    <property type="match status" value="1"/>
</dbReference>
<feature type="region of interest" description="Disordered" evidence="1">
    <location>
        <begin position="92"/>
        <end position="181"/>
    </location>
</feature>
<keyword evidence="5" id="KW-1185">Reference proteome</keyword>
<dbReference type="Gramene" id="OE9A000560T3">
    <property type="protein sequence ID" value="OE9A000560C3"/>
    <property type="gene ID" value="OE9A000560"/>
</dbReference>
<feature type="compositionally biased region" description="Low complexity" evidence="1">
    <location>
        <begin position="132"/>
        <end position="143"/>
    </location>
</feature>
<dbReference type="Proteomes" id="UP000594638">
    <property type="component" value="Unassembled WGS sequence"/>
</dbReference>
<feature type="compositionally biased region" description="Basic and acidic residues" evidence="1">
    <location>
        <begin position="108"/>
        <end position="121"/>
    </location>
</feature>
<dbReference type="PANTHER" id="PTHR47340">
    <property type="entry name" value="DUPLICATED HOMEODOMAIN-LIKE SUPERFAMILY PROTEIN"/>
    <property type="match status" value="1"/>
</dbReference>
<dbReference type="Pfam" id="PF00249">
    <property type="entry name" value="Myb_DNA-binding"/>
    <property type="match status" value="2"/>
</dbReference>
<dbReference type="PANTHER" id="PTHR47340:SF1">
    <property type="entry name" value="DUPLICATED HOMEODOMAIN-LIKE SUPERFAMILY PROTEIN"/>
    <property type="match status" value="1"/>
</dbReference>
<evidence type="ECO:0000259" key="2">
    <source>
        <dbReference type="PROSITE" id="PS50090"/>
    </source>
</evidence>
<dbReference type="PROSITE" id="PS50090">
    <property type="entry name" value="MYB_LIKE"/>
    <property type="match status" value="1"/>
</dbReference>
<feature type="domain" description="Myb-like" evidence="2">
    <location>
        <begin position="1007"/>
        <end position="1057"/>
    </location>
</feature>
<feature type="region of interest" description="Disordered" evidence="1">
    <location>
        <begin position="228"/>
        <end position="249"/>
    </location>
</feature>
<name>A0A8S0PM28_OLEEU</name>
<proteinExistence type="predicted"/>
<dbReference type="OrthoDB" id="10258692at2759"/>
<feature type="region of interest" description="Disordered" evidence="1">
    <location>
        <begin position="1"/>
        <end position="31"/>
    </location>
</feature>
<feature type="compositionally biased region" description="Polar residues" evidence="1">
    <location>
        <begin position="159"/>
        <end position="171"/>
    </location>
</feature>